<comment type="caution">
    <text evidence="3">The sequence shown here is derived from an EMBL/GenBank/DDBJ whole genome shotgun (WGS) entry which is preliminary data.</text>
</comment>
<keyword evidence="2" id="KW-0472">Membrane</keyword>
<feature type="compositionally biased region" description="Acidic residues" evidence="1">
    <location>
        <begin position="113"/>
        <end position="127"/>
    </location>
</feature>
<name>A0AAP4C6P1_9MICC</name>
<reference evidence="3" key="1">
    <citation type="submission" date="2023-05" db="EMBL/GenBank/DDBJ databases">
        <title>Cataloging the Phylogenetic Diversity of Human Bladder Bacteria.</title>
        <authorList>
            <person name="Du J."/>
        </authorList>
    </citation>
    <scope>NUCLEOTIDE SEQUENCE</scope>
    <source>
        <strain evidence="3">UMB9978</strain>
    </source>
</reference>
<feature type="region of interest" description="Disordered" evidence="1">
    <location>
        <begin position="79"/>
        <end position="276"/>
    </location>
</feature>
<evidence type="ECO:0000256" key="2">
    <source>
        <dbReference type="SAM" id="Phobius"/>
    </source>
</evidence>
<feature type="compositionally biased region" description="Acidic residues" evidence="1">
    <location>
        <begin position="140"/>
        <end position="155"/>
    </location>
</feature>
<evidence type="ECO:0000313" key="4">
    <source>
        <dbReference type="Proteomes" id="UP001240483"/>
    </source>
</evidence>
<dbReference type="RefSeq" id="WP_285333156.1">
    <property type="nucleotide sequence ID" value="NZ_JASODW010000005.1"/>
</dbReference>
<sequence>MTADAKRSQGRLKIRWGRLSVAAIGALALVGAPVFLVLSALTPMSWWWPLASVLIAFGTLVTLRTWAVQERRQEAWKRAAEEVAAQHEQEAAETDEQSEAATDASEAAAETEASGELDDAQESAETETAERNTEQTVAEAEADDAPFDVDGDADGGAEPAATDADAETEAETEATAEAEAEVGAEAESAEEASGSEEAKRVAEATKAGKGWVPNKLPAPGYASKAEARREKAEPFQAEEKKPEEVTSIRKSERARAERERHQNALDLDDIMNRRRA</sequence>
<proteinExistence type="predicted"/>
<dbReference type="AlphaFoldDB" id="A0AAP4C6P1"/>
<evidence type="ECO:0000313" key="3">
    <source>
        <dbReference type="EMBL" id="MDK6275254.1"/>
    </source>
</evidence>
<organism evidence="3 4">
    <name type="scientific">Pseudoglutamicibacter cumminsii</name>
    <dbReference type="NCBI Taxonomy" id="156979"/>
    <lineage>
        <taxon>Bacteria</taxon>
        <taxon>Bacillati</taxon>
        <taxon>Actinomycetota</taxon>
        <taxon>Actinomycetes</taxon>
        <taxon>Micrococcales</taxon>
        <taxon>Micrococcaceae</taxon>
        <taxon>Pseudoglutamicibacter</taxon>
    </lineage>
</organism>
<feature type="compositionally biased region" description="Acidic residues" evidence="1">
    <location>
        <begin position="164"/>
        <end position="194"/>
    </location>
</feature>
<feature type="compositionally biased region" description="Basic and acidic residues" evidence="1">
    <location>
        <begin position="79"/>
        <end position="90"/>
    </location>
</feature>
<accession>A0AAP4C6P1</accession>
<dbReference type="EMBL" id="JASODW010000005">
    <property type="protein sequence ID" value="MDK6275254.1"/>
    <property type="molecule type" value="Genomic_DNA"/>
</dbReference>
<keyword evidence="2" id="KW-1133">Transmembrane helix</keyword>
<keyword evidence="2" id="KW-0812">Transmembrane</keyword>
<gene>
    <name evidence="3" type="ORF">QP116_05825</name>
</gene>
<dbReference type="Proteomes" id="UP001240483">
    <property type="component" value="Unassembled WGS sequence"/>
</dbReference>
<feature type="transmembrane region" description="Helical" evidence="2">
    <location>
        <begin position="47"/>
        <end position="68"/>
    </location>
</feature>
<protein>
    <submittedName>
        <fullName evidence="3">Uncharacterized protein</fullName>
    </submittedName>
</protein>
<feature type="compositionally biased region" description="Low complexity" evidence="1">
    <location>
        <begin position="99"/>
        <end position="112"/>
    </location>
</feature>
<feature type="transmembrane region" description="Helical" evidence="2">
    <location>
        <begin position="21"/>
        <end position="41"/>
    </location>
</feature>
<evidence type="ECO:0000256" key="1">
    <source>
        <dbReference type="SAM" id="MobiDB-lite"/>
    </source>
</evidence>
<feature type="compositionally biased region" description="Basic and acidic residues" evidence="1">
    <location>
        <begin position="225"/>
        <end position="263"/>
    </location>
</feature>